<evidence type="ECO:0000256" key="1">
    <source>
        <dbReference type="SAM" id="MobiDB-lite"/>
    </source>
</evidence>
<reference evidence="2 3" key="1">
    <citation type="submission" date="2019-04" db="EMBL/GenBank/DDBJ databases">
        <authorList>
            <person name="Li Y."/>
            <person name="Wang J."/>
        </authorList>
    </citation>
    <scope>NUCLEOTIDE SEQUENCE [LARGE SCALE GENOMIC DNA]</scope>
    <source>
        <strain evidence="2 3">DSM 14668</strain>
    </source>
</reference>
<accession>A0A4U1J4J3</accession>
<dbReference type="Proteomes" id="UP000309215">
    <property type="component" value="Unassembled WGS sequence"/>
</dbReference>
<sequence>MRETRGLGSFRRVLSAALAGLGVTLASLGGGCQSETASYCETRCDCQGCSQRETEDCTDDVEDAERLAEHDGCASEYSVYLTCYVDEGSCENGAFITSSCAAAADALRACSQRSSTFIKTPCQEERAKRESCGLSGGGSSTCAGGDECAAYCGLSASCDDLSNPQPNSPYVNCVVACSESGSSSGVGGAGAGVGGSGVGGSGIGGSGDGGGSP</sequence>
<comment type="caution">
    <text evidence="2">The sequence shown here is derived from an EMBL/GenBank/DDBJ whole genome shotgun (WGS) entry which is preliminary data.</text>
</comment>
<feature type="region of interest" description="Disordered" evidence="1">
    <location>
        <begin position="180"/>
        <end position="213"/>
    </location>
</feature>
<name>A0A4U1J4J3_9BACT</name>
<gene>
    <name evidence="2" type="ORF">E8A74_29375</name>
</gene>
<dbReference type="PROSITE" id="PS51257">
    <property type="entry name" value="PROKAR_LIPOPROTEIN"/>
    <property type="match status" value="1"/>
</dbReference>
<dbReference type="AlphaFoldDB" id="A0A4U1J4J3"/>
<keyword evidence="3" id="KW-1185">Reference proteome</keyword>
<feature type="compositionally biased region" description="Gly residues" evidence="1">
    <location>
        <begin position="184"/>
        <end position="213"/>
    </location>
</feature>
<dbReference type="EMBL" id="SSMQ01000036">
    <property type="protein sequence ID" value="TKD01980.1"/>
    <property type="molecule type" value="Genomic_DNA"/>
</dbReference>
<organism evidence="2 3">
    <name type="scientific">Polyangium fumosum</name>
    <dbReference type="NCBI Taxonomy" id="889272"/>
    <lineage>
        <taxon>Bacteria</taxon>
        <taxon>Pseudomonadati</taxon>
        <taxon>Myxococcota</taxon>
        <taxon>Polyangia</taxon>
        <taxon>Polyangiales</taxon>
        <taxon>Polyangiaceae</taxon>
        <taxon>Polyangium</taxon>
    </lineage>
</organism>
<evidence type="ECO:0000313" key="3">
    <source>
        <dbReference type="Proteomes" id="UP000309215"/>
    </source>
</evidence>
<dbReference type="OrthoDB" id="5515761at2"/>
<evidence type="ECO:0000313" key="2">
    <source>
        <dbReference type="EMBL" id="TKD01980.1"/>
    </source>
</evidence>
<proteinExistence type="predicted"/>
<protein>
    <submittedName>
        <fullName evidence="2">Uncharacterized protein</fullName>
    </submittedName>
</protein>
<dbReference type="RefSeq" id="WP_136932417.1">
    <property type="nucleotide sequence ID" value="NZ_SSMQ01000036.1"/>
</dbReference>